<protein>
    <submittedName>
        <fullName evidence="1">Uncharacterized protein</fullName>
    </submittedName>
</protein>
<comment type="caution">
    <text evidence="1">The sequence shown here is derived from an EMBL/GenBank/DDBJ whole genome shotgun (WGS) entry which is preliminary data.</text>
</comment>
<sequence>MIHFAMTQKWEKIKVLLSPFPPFSLSIRHLLTASRLEKFGLSPSPIAKAFVFLILSSYISLRFPKVKKALVKKGSIWLMGTKIKCDLFLTKIR</sequence>
<evidence type="ECO:0000313" key="1">
    <source>
        <dbReference type="EMBL" id="KNB71411.1"/>
    </source>
</evidence>
<gene>
    <name evidence="1" type="ORF">ADS79_21700</name>
</gene>
<evidence type="ECO:0000313" key="2">
    <source>
        <dbReference type="Proteomes" id="UP000036834"/>
    </source>
</evidence>
<organism evidence="1 2">
    <name type="scientific">Brevibacillus reuszeri</name>
    <dbReference type="NCBI Taxonomy" id="54915"/>
    <lineage>
        <taxon>Bacteria</taxon>
        <taxon>Bacillati</taxon>
        <taxon>Bacillota</taxon>
        <taxon>Bacilli</taxon>
        <taxon>Bacillales</taxon>
        <taxon>Paenibacillaceae</taxon>
        <taxon>Brevibacillus</taxon>
    </lineage>
</organism>
<proteinExistence type="predicted"/>
<dbReference type="AlphaFoldDB" id="A0A0K9YRW5"/>
<accession>A0A0K9YRW5</accession>
<dbReference type="EMBL" id="LGIQ01000009">
    <property type="protein sequence ID" value="KNB71411.1"/>
    <property type="molecule type" value="Genomic_DNA"/>
</dbReference>
<name>A0A0K9YRW5_9BACL</name>
<dbReference type="PATRIC" id="fig|54915.3.peg.3475"/>
<dbReference type="Proteomes" id="UP000036834">
    <property type="component" value="Unassembled WGS sequence"/>
</dbReference>
<reference evidence="2" key="1">
    <citation type="submission" date="2015-07" db="EMBL/GenBank/DDBJ databases">
        <title>Genome sequencing project for genomic taxonomy and phylogenomics of Bacillus-like bacteria.</title>
        <authorList>
            <person name="Liu B."/>
            <person name="Wang J."/>
            <person name="Zhu Y."/>
            <person name="Liu G."/>
            <person name="Chen Q."/>
            <person name="Chen Z."/>
            <person name="Lan J."/>
            <person name="Che J."/>
            <person name="Ge C."/>
            <person name="Shi H."/>
            <person name="Pan Z."/>
            <person name="Liu X."/>
        </authorList>
    </citation>
    <scope>NUCLEOTIDE SEQUENCE [LARGE SCALE GENOMIC DNA]</scope>
    <source>
        <strain evidence="2">DSM 9887</strain>
    </source>
</reference>